<reference evidence="5" key="1">
    <citation type="submission" date="2016-10" db="EMBL/GenBank/DDBJ databases">
        <authorList>
            <person name="Varghese N."/>
            <person name="Submissions S."/>
        </authorList>
    </citation>
    <scope>NUCLEOTIDE SEQUENCE [LARGE SCALE GENOMIC DNA]</scope>
    <source>
        <strain evidence="5">DSM 44637</strain>
    </source>
</reference>
<dbReference type="InterPro" id="IPR045336">
    <property type="entry name" value="MmgE_PrpD_N"/>
</dbReference>
<name>A0A1I5NDZ1_9PSEU</name>
<sequence>MESTAETLARWAHDYVPDTDDLELAQRSLLDTMAVTLAARHDDLVRLSAGLPDAARWAAVGHVLDFDDLHMESTTHISVVCVPATLAVGGDARAYLAGAGVMARLGVALGWSHYASGWHTTCTAGAPAAAVAAAVALDLSSEQIATAIALAVPAAGGVQRAFGSAGKSLQVGFAADAGVRAARLAAAGAVADPAALDAWLRLVGGDPGRVDTAGPAIPGGLAIKMFPCCYALQRPISALREQLPEGIAPSAVTGIEVNTPEGTVRPLIHRRPSTGLQGKFSLEYAIAAALLDSRPGFESFTDRAVTRPEAQRLLQLVNLTAAPGGDGLLAGHVDIVLTLHDGTQHAVRQQLPPGSPARPPSAQDMRAKAADCGPDIPTLLTELDWARAAAILADQLPAVPATFSLTRRGAA</sequence>
<dbReference type="InterPro" id="IPR005656">
    <property type="entry name" value="MmgE_PrpD"/>
</dbReference>
<evidence type="ECO:0000259" key="2">
    <source>
        <dbReference type="Pfam" id="PF03972"/>
    </source>
</evidence>
<dbReference type="EMBL" id="FOWC01000004">
    <property type="protein sequence ID" value="SFP19880.1"/>
    <property type="molecule type" value="Genomic_DNA"/>
</dbReference>
<comment type="similarity">
    <text evidence="1">Belongs to the PrpD family.</text>
</comment>
<evidence type="ECO:0000256" key="1">
    <source>
        <dbReference type="ARBA" id="ARBA00006174"/>
    </source>
</evidence>
<evidence type="ECO:0000313" key="4">
    <source>
        <dbReference type="EMBL" id="SFP19880.1"/>
    </source>
</evidence>
<dbReference type="InterPro" id="IPR042183">
    <property type="entry name" value="MmgE/PrpD_sf_1"/>
</dbReference>
<dbReference type="SUPFAM" id="SSF103378">
    <property type="entry name" value="2-methylcitrate dehydratase PrpD"/>
    <property type="match status" value="1"/>
</dbReference>
<dbReference type="InterPro" id="IPR045337">
    <property type="entry name" value="MmgE_PrpD_C"/>
</dbReference>
<dbReference type="PANTHER" id="PTHR16943:SF8">
    <property type="entry name" value="2-METHYLCITRATE DEHYDRATASE"/>
    <property type="match status" value="1"/>
</dbReference>
<protein>
    <submittedName>
        <fullName evidence="4">2-methylcitrate dehydratase PrpD</fullName>
    </submittedName>
</protein>
<evidence type="ECO:0000259" key="3">
    <source>
        <dbReference type="Pfam" id="PF19305"/>
    </source>
</evidence>
<dbReference type="Gene3D" id="3.30.1330.120">
    <property type="entry name" value="2-methylcitrate dehydratase PrpD"/>
    <property type="match status" value="1"/>
</dbReference>
<evidence type="ECO:0000313" key="5">
    <source>
        <dbReference type="Proteomes" id="UP000199137"/>
    </source>
</evidence>
<proteinExistence type="inferred from homology"/>
<dbReference type="Pfam" id="PF03972">
    <property type="entry name" value="MmgE_PrpD_N"/>
    <property type="match status" value="1"/>
</dbReference>
<dbReference type="Proteomes" id="UP000199137">
    <property type="component" value="Unassembled WGS sequence"/>
</dbReference>
<dbReference type="AlphaFoldDB" id="A0A1I5NDZ1"/>
<dbReference type="Pfam" id="PF19305">
    <property type="entry name" value="MmgE_PrpD_C"/>
    <property type="match status" value="1"/>
</dbReference>
<dbReference type="STRING" id="112413.SAMN05421854_104352"/>
<feature type="domain" description="MmgE/PrpD C-terminal" evidence="3">
    <location>
        <begin position="226"/>
        <end position="373"/>
    </location>
</feature>
<accession>A0A1I5NDZ1</accession>
<dbReference type="InterPro" id="IPR042188">
    <property type="entry name" value="MmgE/PrpD_sf_2"/>
</dbReference>
<dbReference type="RefSeq" id="WP_093574073.1">
    <property type="nucleotide sequence ID" value="NZ_FOWC01000004.1"/>
</dbReference>
<dbReference type="GO" id="GO:0016829">
    <property type="term" value="F:lyase activity"/>
    <property type="evidence" value="ECO:0007669"/>
    <property type="project" value="InterPro"/>
</dbReference>
<dbReference type="OrthoDB" id="9797528at2"/>
<gene>
    <name evidence="4" type="ORF">SAMN05421854_104352</name>
</gene>
<organism evidence="4 5">
    <name type="scientific">Amycolatopsis rubida</name>
    <dbReference type="NCBI Taxonomy" id="112413"/>
    <lineage>
        <taxon>Bacteria</taxon>
        <taxon>Bacillati</taxon>
        <taxon>Actinomycetota</taxon>
        <taxon>Actinomycetes</taxon>
        <taxon>Pseudonocardiales</taxon>
        <taxon>Pseudonocardiaceae</taxon>
        <taxon>Amycolatopsis</taxon>
    </lineage>
</organism>
<dbReference type="PANTHER" id="PTHR16943">
    <property type="entry name" value="2-METHYLCITRATE DEHYDRATASE-RELATED"/>
    <property type="match status" value="1"/>
</dbReference>
<dbReference type="InterPro" id="IPR036148">
    <property type="entry name" value="MmgE/PrpD_sf"/>
</dbReference>
<feature type="domain" description="MmgE/PrpD N-terminal" evidence="2">
    <location>
        <begin position="58"/>
        <end position="197"/>
    </location>
</feature>
<dbReference type="Gene3D" id="1.10.4100.10">
    <property type="entry name" value="2-methylcitrate dehydratase PrpD"/>
    <property type="match status" value="1"/>
</dbReference>